<feature type="signal peptide" evidence="3">
    <location>
        <begin position="1"/>
        <end position="20"/>
    </location>
</feature>
<keyword evidence="2" id="KW-0812">Transmembrane</keyword>
<evidence type="ECO:0000256" key="3">
    <source>
        <dbReference type="SAM" id="SignalP"/>
    </source>
</evidence>
<feature type="chain" id="PRO_5042042136" evidence="3">
    <location>
        <begin position="21"/>
        <end position="143"/>
    </location>
</feature>
<proteinExistence type="predicted"/>
<feature type="compositionally biased region" description="Basic and acidic residues" evidence="1">
    <location>
        <begin position="113"/>
        <end position="127"/>
    </location>
</feature>
<organism evidence="4 5">
    <name type="scientific">Mycena maculata</name>
    <dbReference type="NCBI Taxonomy" id="230809"/>
    <lineage>
        <taxon>Eukaryota</taxon>
        <taxon>Fungi</taxon>
        <taxon>Dikarya</taxon>
        <taxon>Basidiomycota</taxon>
        <taxon>Agaricomycotina</taxon>
        <taxon>Agaricomycetes</taxon>
        <taxon>Agaricomycetidae</taxon>
        <taxon>Agaricales</taxon>
        <taxon>Marasmiineae</taxon>
        <taxon>Mycenaceae</taxon>
        <taxon>Mycena</taxon>
    </lineage>
</organism>
<keyword evidence="2" id="KW-0472">Membrane</keyword>
<evidence type="ECO:0000256" key="2">
    <source>
        <dbReference type="SAM" id="Phobius"/>
    </source>
</evidence>
<keyword evidence="3" id="KW-0732">Signal</keyword>
<evidence type="ECO:0000313" key="4">
    <source>
        <dbReference type="EMBL" id="KAJ7772851.1"/>
    </source>
</evidence>
<keyword evidence="2" id="KW-1133">Transmembrane helix</keyword>
<evidence type="ECO:0000313" key="5">
    <source>
        <dbReference type="Proteomes" id="UP001215280"/>
    </source>
</evidence>
<dbReference type="AlphaFoldDB" id="A0AAD7JZV6"/>
<name>A0AAD7JZV6_9AGAR</name>
<reference evidence="4" key="1">
    <citation type="submission" date="2023-03" db="EMBL/GenBank/DDBJ databases">
        <title>Massive genome expansion in bonnet fungi (Mycena s.s.) driven by repeated elements and novel gene families across ecological guilds.</title>
        <authorList>
            <consortium name="Lawrence Berkeley National Laboratory"/>
            <person name="Harder C.B."/>
            <person name="Miyauchi S."/>
            <person name="Viragh M."/>
            <person name="Kuo A."/>
            <person name="Thoen E."/>
            <person name="Andreopoulos B."/>
            <person name="Lu D."/>
            <person name="Skrede I."/>
            <person name="Drula E."/>
            <person name="Henrissat B."/>
            <person name="Morin E."/>
            <person name="Kohler A."/>
            <person name="Barry K."/>
            <person name="LaButti K."/>
            <person name="Morin E."/>
            <person name="Salamov A."/>
            <person name="Lipzen A."/>
            <person name="Mereny Z."/>
            <person name="Hegedus B."/>
            <person name="Baldrian P."/>
            <person name="Stursova M."/>
            <person name="Weitz H."/>
            <person name="Taylor A."/>
            <person name="Grigoriev I.V."/>
            <person name="Nagy L.G."/>
            <person name="Martin F."/>
            <person name="Kauserud H."/>
        </authorList>
    </citation>
    <scope>NUCLEOTIDE SEQUENCE</scope>
    <source>
        <strain evidence="4">CBHHK188m</strain>
    </source>
</reference>
<dbReference type="Proteomes" id="UP001215280">
    <property type="component" value="Unassembled WGS sequence"/>
</dbReference>
<comment type="caution">
    <text evidence="4">The sequence shown here is derived from an EMBL/GenBank/DDBJ whole genome shotgun (WGS) entry which is preliminary data.</text>
</comment>
<protein>
    <submittedName>
        <fullName evidence="4">Uncharacterized protein</fullName>
    </submittedName>
</protein>
<sequence>MNTAIAFLLGSLAMFSSVRAQTSTSATVPTATVIVPVPAHHAHLPPGAVAGIAIGVCLIVLASYFCCCHAACCANKGTPRRARDKGRVAGDVESQSQTRAGEETEADTSARGSIDKKGKDDQVEGDARSSSTQSDAPPRYEDS</sequence>
<evidence type="ECO:0000256" key="1">
    <source>
        <dbReference type="SAM" id="MobiDB-lite"/>
    </source>
</evidence>
<gene>
    <name evidence="4" type="ORF">DFH07DRAFT_145984</name>
</gene>
<feature type="region of interest" description="Disordered" evidence="1">
    <location>
        <begin position="76"/>
        <end position="143"/>
    </location>
</feature>
<accession>A0AAD7JZV6</accession>
<feature type="transmembrane region" description="Helical" evidence="2">
    <location>
        <begin position="44"/>
        <end position="73"/>
    </location>
</feature>
<dbReference type="EMBL" id="JARJLG010000018">
    <property type="protein sequence ID" value="KAJ7772851.1"/>
    <property type="molecule type" value="Genomic_DNA"/>
</dbReference>
<keyword evidence="5" id="KW-1185">Reference proteome</keyword>